<comment type="caution">
    <text evidence="12">The sequence shown here is derived from an EMBL/GenBank/DDBJ whole genome shotgun (WGS) entry which is preliminary data.</text>
</comment>
<dbReference type="STRING" id="60172.A0A1V6RJ58"/>
<dbReference type="InterPro" id="IPR000183">
    <property type="entry name" value="Orn/DAP/Arg_de-COase"/>
</dbReference>
<dbReference type="InterPro" id="IPR009006">
    <property type="entry name" value="Ala_racemase/Decarboxylase_C"/>
</dbReference>
<dbReference type="SUPFAM" id="SSF50621">
    <property type="entry name" value="Alanine racemase C-terminal domain-like"/>
    <property type="match status" value="1"/>
</dbReference>
<feature type="active site" description="Proton donor" evidence="10">
    <location>
        <position position="373"/>
    </location>
</feature>
<dbReference type="PANTHER" id="PTHR11482">
    <property type="entry name" value="ARGININE/DIAMINOPIMELATE/ORNITHINE DECARBOXYLASE"/>
    <property type="match status" value="1"/>
</dbReference>
<dbReference type="GO" id="GO:0005737">
    <property type="term" value="C:cytoplasm"/>
    <property type="evidence" value="ECO:0007669"/>
    <property type="project" value="TreeGrafter"/>
</dbReference>
<evidence type="ECO:0000313" key="12">
    <source>
        <dbReference type="EMBL" id="OQE01570.1"/>
    </source>
</evidence>
<dbReference type="InterPro" id="IPR029066">
    <property type="entry name" value="PLP-binding_barrel"/>
</dbReference>
<evidence type="ECO:0000256" key="6">
    <source>
        <dbReference type="ARBA" id="ARBA00034115"/>
    </source>
</evidence>
<proteinExistence type="inferred from homology"/>
<dbReference type="PROSITE" id="PS00879">
    <property type="entry name" value="ODR_DC_2_2"/>
    <property type="match status" value="1"/>
</dbReference>
<protein>
    <recommendedName>
        <fullName evidence="7">ornithine decarboxylase</fullName>
        <ecNumber evidence="7">4.1.1.17</ecNumber>
    </recommendedName>
</protein>
<dbReference type="PRINTS" id="PR01179">
    <property type="entry name" value="ODADCRBXLASE"/>
</dbReference>
<evidence type="ECO:0000256" key="10">
    <source>
        <dbReference type="PIRSR" id="PIRSR600183-50"/>
    </source>
</evidence>
<sequence length="478" mass="52207">MALLPAPSEAVTTGKIIHATGYRNPSPDELVDLAIESHIARIAKRSVVGGDESFFIADLGQILRQHRRWTQHMPAVRPYYAVKCNCDPTFLKVLAELGTGFDCASIEEMRAVLSLGVDPARILFANPCKAPAAVAFAREVGVLRTTFDNIDELDTIKAHMPEAQLLLRIYANDEGAFICLGEKFGAQLDTTEELLSRAWELGMNVIGVSFHVGTGATNPASFCKAIKDARLAFSQAERLGFHPKILDIGGGFQDDCFESMAPIIRDAIGSEFPAGITTIAEPGRLFARSVYTLVCRVISRRRQLGSAARSGVPDMLYQNDGIYGNFMNVIMEKETMVPYLVKSKKARGLLHKPKSGDALQVTDHRYSIWGPTCDSTDCVVREVTLDSEVKIGDWLKYKNMGGGYRHFILGISTELMEFQHIQVPQPPSSMASAAPTTRFMSTVKRCLAISWCPAEDFGGLGAIGMGVAQSLARKAHCG</sequence>
<dbReference type="Pfam" id="PF02784">
    <property type="entry name" value="Orn_Arg_deC_N"/>
    <property type="match status" value="1"/>
</dbReference>
<dbReference type="EC" id="4.1.1.17" evidence="7"/>
<evidence type="ECO:0000256" key="3">
    <source>
        <dbReference type="ARBA" id="ARBA00022793"/>
    </source>
</evidence>
<dbReference type="CDD" id="cd00622">
    <property type="entry name" value="PLPDE_III_ODC"/>
    <property type="match status" value="1"/>
</dbReference>
<comment type="subunit">
    <text evidence="8">Homodimer. Only the dimer is catalytically active, as the active sites are constructed of residues from both monomers.</text>
</comment>
<dbReference type="InterPro" id="IPR022657">
    <property type="entry name" value="De-COase2_CS"/>
</dbReference>
<evidence type="ECO:0000256" key="8">
    <source>
        <dbReference type="ARBA" id="ARBA00046672"/>
    </source>
</evidence>
<evidence type="ECO:0000256" key="2">
    <source>
        <dbReference type="ARBA" id="ARBA00008872"/>
    </source>
</evidence>
<evidence type="ECO:0000256" key="7">
    <source>
        <dbReference type="ARBA" id="ARBA00034138"/>
    </source>
</evidence>
<dbReference type="EMBL" id="MDYO01000004">
    <property type="protein sequence ID" value="OQE01570.1"/>
    <property type="molecule type" value="Genomic_DNA"/>
</dbReference>
<dbReference type="PANTHER" id="PTHR11482:SF6">
    <property type="entry name" value="ORNITHINE DECARBOXYLASE 1-RELATED"/>
    <property type="match status" value="1"/>
</dbReference>
<keyword evidence="4 10" id="KW-0663">Pyridoxal phosphate</keyword>
<dbReference type="GO" id="GO:0004586">
    <property type="term" value="F:ornithine decarboxylase activity"/>
    <property type="evidence" value="ECO:0007669"/>
    <property type="project" value="UniProtKB-EC"/>
</dbReference>
<accession>A0A1V6RJ58</accession>
<name>A0A1V6RJ58_9EURO</name>
<dbReference type="SUPFAM" id="SSF51419">
    <property type="entry name" value="PLP-binding barrel"/>
    <property type="match status" value="1"/>
</dbReference>
<evidence type="ECO:0000256" key="9">
    <source>
        <dbReference type="ARBA" id="ARBA00049127"/>
    </source>
</evidence>
<keyword evidence="5" id="KW-0456">Lyase</keyword>
<organism evidence="12 13">
    <name type="scientific">Penicillium solitum</name>
    <dbReference type="NCBI Taxonomy" id="60172"/>
    <lineage>
        <taxon>Eukaryota</taxon>
        <taxon>Fungi</taxon>
        <taxon>Dikarya</taxon>
        <taxon>Ascomycota</taxon>
        <taxon>Pezizomycotina</taxon>
        <taxon>Eurotiomycetes</taxon>
        <taxon>Eurotiomycetidae</taxon>
        <taxon>Eurotiales</taxon>
        <taxon>Aspergillaceae</taxon>
        <taxon>Penicillium</taxon>
    </lineage>
</organism>
<evidence type="ECO:0000256" key="5">
    <source>
        <dbReference type="ARBA" id="ARBA00023239"/>
    </source>
</evidence>
<evidence type="ECO:0000313" key="13">
    <source>
        <dbReference type="Proteomes" id="UP000191612"/>
    </source>
</evidence>
<comment type="pathway">
    <text evidence="6">Amine and polyamine biosynthesis; putrescine biosynthesis via L-ornithine pathway; putrescine from L-ornithine: step 1/1.</text>
</comment>
<dbReference type="PRINTS" id="PR01182">
    <property type="entry name" value="ORNDCRBXLASE"/>
</dbReference>
<comment type="catalytic activity">
    <reaction evidence="9">
        <text>L-ornithine + H(+) = putrescine + CO2</text>
        <dbReference type="Rhea" id="RHEA:22964"/>
        <dbReference type="ChEBI" id="CHEBI:15378"/>
        <dbReference type="ChEBI" id="CHEBI:16526"/>
        <dbReference type="ChEBI" id="CHEBI:46911"/>
        <dbReference type="ChEBI" id="CHEBI:326268"/>
        <dbReference type="EC" id="4.1.1.17"/>
    </reaction>
</comment>
<dbReference type="InterPro" id="IPR002433">
    <property type="entry name" value="Orn_de-COase"/>
</dbReference>
<dbReference type="InterPro" id="IPR022653">
    <property type="entry name" value="De-COase2_pyr-phos_BS"/>
</dbReference>
<reference evidence="13" key="1">
    <citation type="journal article" date="2017" name="Nat. Microbiol.">
        <title>Global analysis of biosynthetic gene clusters reveals vast potential of secondary metabolite production in Penicillium species.</title>
        <authorList>
            <person name="Nielsen J.C."/>
            <person name="Grijseels S."/>
            <person name="Prigent S."/>
            <person name="Ji B."/>
            <person name="Dainat J."/>
            <person name="Nielsen K.F."/>
            <person name="Frisvad J.C."/>
            <person name="Workman M."/>
            <person name="Nielsen J."/>
        </authorList>
    </citation>
    <scope>NUCLEOTIDE SEQUENCE [LARGE SCALE GENOMIC DNA]</scope>
    <source>
        <strain evidence="13">IBT 29525</strain>
    </source>
</reference>
<dbReference type="Gene3D" id="2.40.37.10">
    <property type="entry name" value="Lyase, Ornithine Decarboxylase, Chain A, domain 1"/>
    <property type="match status" value="1"/>
</dbReference>
<dbReference type="FunFam" id="3.20.20.10:FF:000005">
    <property type="entry name" value="Ornithine decarboxylase"/>
    <property type="match status" value="1"/>
</dbReference>
<dbReference type="Gene3D" id="3.20.20.10">
    <property type="entry name" value="Alanine racemase"/>
    <property type="match status" value="1"/>
</dbReference>
<dbReference type="Proteomes" id="UP000191612">
    <property type="component" value="Unassembled WGS sequence"/>
</dbReference>
<dbReference type="AlphaFoldDB" id="A0A1V6RJ58"/>
<keyword evidence="3" id="KW-0210">Decarboxylase</keyword>
<comment type="cofactor">
    <cofactor evidence="1 10">
        <name>pyridoxal 5'-phosphate</name>
        <dbReference type="ChEBI" id="CHEBI:597326"/>
    </cofactor>
</comment>
<keyword evidence="13" id="KW-1185">Reference proteome</keyword>
<evidence type="ECO:0000259" key="11">
    <source>
        <dbReference type="Pfam" id="PF02784"/>
    </source>
</evidence>
<gene>
    <name evidence="12" type="ORF">PENSOL_c004G03926</name>
</gene>
<feature type="modified residue" description="N6-(pyridoxal phosphate)lysine" evidence="10">
    <location>
        <position position="83"/>
    </location>
</feature>
<dbReference type="GO" id="GO:0033387">
    <property type="term" value="P:putrescine biosynthetic process from arginine, via ornithine"/>
    <property type="evidence" value="ECO:0007669"/>
    <property type="project" value="TreeGrafter"/>
</dbReference>
<comment type="similarity">
    <text evidence="2">Belongs to the Orn/Lys/Arg decarboxylase class-II family.</text>
</comment>
<feature type="domain" description="Orn/DAP/Arg decarboxylase 2 N-terminal" evidence="11">
    <location>
        <begin position="59"/>
        <end position="287"/>
    </location>
</feature>
<dbReference type="InterPro" id="IPR022644">
    <property type="entry name" value="De-COase2_N"/>
</dbReference>
<evidence type="ECO:0000256" key="1">
    <source>
        <dbReference type="ARBA" id="ARBA00001933"/>
    </source>
</evidence>
<dbReference type="PROSITE" id="PS00878">
    <property type="entry name" value="ODR_DC_2_1"/>
    <property type="match status" value="1"/>
</dbReference>
<evidence type="ECO:0000256" key="4">
    <source>
        <dbReference type="ARBA" id="ARBA00022898"/>
    </source>
</evidence>